<evidence type="ECO:0000256" key="1">
    <source>
        <dbReference type="SAM" id="MobiDB-lite"/>
    </source>
</evidence>
<evidence type="ECO:0000313" key="4">
    <source>
        <dbReference type="Proteomes" id="UP001189122"/>
    </source>
</evidence>
<dbReference type="EMBL" id="CACRZD030000003">
    <property type="protein sequence ID" value="CAA6656956.1"/>
    <property type="molecule type" value="Genomic_DNA"/>
</dbReference>
<feature type="compositionally biased region" description="Basic and acidic residues" evidence="1">
    <location>
        <begin position="39"/>
        <end position="49"/>
    </location>
</feature>
<accession>A0A7I8IHU6</accession>
<reference evidence="3 4" key="1">
    <citation type="submission" date="2019-12" db="EMBL/GenBank/DDBJ databases">
        <authorList>
            <person name="Scholz U."/>
            <person name="Mascher M."/>
            <person name="Fiebig A."/>
        </authorList>
    </citation>
    <scope>NUCLEOTIDE SEQUENCE</scope>
</reference>
<dbReference type="PANTHER" id="PTHR33644:SF5">
    <property type="entry name" value="U-BOX DOMAIN-CONTAINING PROTEIN 62"/>
    <property type="match status" value="1"/>
</dbReference>
<organism evidence="3">
    <name type="scientific">Spirodela intermedia</name>
    <name type="common">Intermediate duckweed</name>
    <dbReference type="NCBI Taxonomy" id="51605"/>
    <lineage>
        <taxon>Eukaryota</taxon>
        <taxon>Viridiplantae</taxon>
        <taxon>Streptophyta</taxon>
        <taxon>Embryophyta</taxon>
        <taxon>Tracheophyta</taxon>
        <taxon>Spermatophyta</taxon>
        <taxon>Magnoliopsida</taxon>
        <taxon>Liliopsida</taxon>
        <taxon>Araceae</taxon>
        <taxon>Lemnoideae</taxon>
        <taxon>Spirodela</taxon>
    </lineage>
</organism>
<feature type="compositionally biased region" description="Polar residues" evidence="1">
    <location>
        <begin position="23"/>
        <end position="35"/>
    </location>
</feature>
<dbReference type="EMBL" id="LR743590">
    <property type="protein sequence ID" value="CAA2617258.1"/>
    <property type="molecule type" value="Genomic_DNA"/>
</dbReference>
<feature type="region of interest" description="Disordered" evidence="1">
    <location>
        <begin position="1"/>
        <end position="53"/>
    </location>
</feature>
<gene>
    <name evidence="3" type="ORF">SI7747_03003427</name>
</gene>
<dbReference type="Proteomes" id="UP001189122">
    <property type="component" value="Unassembled WGS sequence"/>
</dbReference>
<sequence length="188" mass="20789">MENFNGQQKKQYRAADYDKPDSLSGTDSDGTQTLQGGDGPDKHQEEGKETYSSLDSGECVRMHLSDPITGALMDDAMILFCGHSYGSAGMQHVIRMAKCDYGYPFSTDLTRGKGVQFPFAVSDRVIIKGNKRTPDRFIGRIATVTTQCLNGWYVVKTLDNAESIKLQYRSLVKMADDPTSQATNPLQE</sequence>
<dbReference type="Pfam" id="PF23112">
    <property type="entry name" value="PUB62-63_C"/>
    <property type="match status" value="1"/>
</dbReference>
<evidence type="ECO:0000313" key="3">
    <source>
        <dbReference type="EMBL" id="CAA2617258.1"/>
    </source>
</evidence>
<protein>
    <recommendedName>
        <fullName evidence="2">PUB 62/63 C-terminal domain-containing protein</fullName>
    </recommendedName>
</protein>
<feature type="domain" description="PUB 62/63 C-terminal" evidence="2">
    <location>
        <begin position="115"/>
        <end position="173"/>
    </location>
</feature>
<dbReference type="AlphaFoldDB" id="A0A7I8IHU6"/>
<dbReference type="PANTHER" id="PTHR33644">
    <property type="entry name" value="U-BOX DOMAIN-CONTAINING PROTEIN 62-RELATED"/>
    <property type="match status" value="1"/>
</dbReference>
<proteinExistence type="predicted"/>
<name>A0A7I8IHU6_SPIIN</name>
<evidence type="ECO:0000259" key="2">
    <source>
        <dbReference type="Pfam" id="PF23112"/>
    </source>
</evidence>
<dbReference type="InterPro" id="IPR057649">
    <property type="entry name" value="PUB62-63_C"/>
</dbReference>
<keyword evidence="4" id="KW-1185">Reference proteome</keyword>